<dbReference type="AlphaFoldDB" id="A0A0C2I9I1"/>
<dbReference type="InterPro" id="IPR020027">
    <property type="entry name" value="Pseudamin_synth-assoc_MeTrfase"/>
</dbReference>
<evidence type="ECO:0000313" key="3">
    <source>
        <dbReference type="Proteomes" id="UP000031535"/>
    </source>
</evidence>
<reference evidence="2 3" key="1">
    <citation type="submission" date="2015-01" db="EMBL/GenBank/DDBJ databases">
        <title>Complete genome of Pseudomonas batumici UCM B-321 producer of the batumin antibiotic with strong antistaphilococcal and potential anticancer activity.</title>
        <authorList>
            <person name="Klochko V.V."/>
            <person name="Zelena L.B."/>
            <person name="Elena K.A."/>
            <person name="Reva O.N."/>
        </authorList>
    </citation>
    <scope>NUCLEOTIDE SEQUENCE [LARGE SCALE GENOMIC DNA]</scope>
    <source>
        <strain evidence="2 3">UCM B-321</strain>
    </source>
</reference>
<dbReference type="Proteomes" id="UP000031535">
    <property type="component" value="Unassembled WGS sequence"/>
</dbReference>
<sequence length="206" mass="23378">MREFSEQEVFWRGEFGDDYVGRNQGQALVAANLALFAKALARTARLASLLELGTNTGNNLQALCQLLPGCALQGVEINAKACEQARNLGIAEIWHGSLFDYPRERTFDLTLSKGVLIHLAPELLATAYEQLYTLSGRYILIAEYYNPVPVEVSYRGNSGKLFKRDFAGEMLDRYPDLQLLDYGFSYHRDPQFPTDDINWFLLEKRL</sequence>
<dbReference type="NCBIfam" id="TIGR03587">
    <property type="entry name" value="Pse_Me-ase"/>
    <property type="match status" value="1"/>
</dbReference>
<protein>
    <recommendedName>
        <fullName evidence="1">Methyltransferase domain-containing protein</fullName>
    </recommendedName>
</protein>
<dbReference type="SUPFAM" id="SSF53335">
    <property type="entry name" value="S-adenosyl-L-methionine-dependent methyltransferases"/>
    <property type="match status" value="1"/>
</dbReference>
<evidence type="ECO:0000313" key="2">
    <source>
        <dbReference type="EMBL" id="KIH85931.1"/>
    </source>
</evidence>
<organism evidence="2 3">
    <name type="scientific">Pseudomonas batumici</name>
    <dbReference type="NCBI Taxonomy" id="226910"/>
    <lineage>
        <taxon>Bacteria</taxon>
        <taxon>Pseudomonadati</taxon>
        <taxon>Pseudomonadota</taxon>
        <taxon>Gammaproteobacteria</taxon>
        <taxon>Pseudomonadales</taxon>
        <taxon>Pseudomonadaceae</taxon>
        <taxon>Pseudomonas</taxon>
    </lineage>
</organism>
<name>A0A0C2I9I1_9PSED</name>
<dbReference type="STRING" id="226910.UCMB321_0298"/>
<dbReference type="PATRIC" id="fig|226910.6.peg.299"/>
<dbReference type="Gene3D" id="3.40.50.150">
    <property type="entry name" value="Vaccinia Virus protein VP39"/>
    <property type="match status" value="1"/>
</dbReference>
<dbReference type="RefSeq" id="WP_040063294.1">
    <property type="nucleotide sequence ID" value="NZ_JXDG01000003.1"/>
</dbReference>
<feature type="domain" description="Methyltransferase" evidence="1">
    <location>
        <begin position="50"/>
        <end position="132"/>
    </location>
</feature>
<dbReference type="Pfam" id="PF13649">
    <property type="entry name" value="Methyltransf_25"/>
    <property type="match status" value="1"/>
</dbReference>
<keyword evidence="3" id="KW-1185">Reference proteome</keyword>
<dbReference type="OrthoDB" id="7184189at2"/>
<dbReference type="InterPro" id="IPR029063">
    <property type="entry name" value="SAM-dependent_MTases_sf"/>
</dbReference>
<dbReference type="InterPro" id="IPR041698">
    <property type="entry name" value="Methyltransf_25"/>
</dbReference>
<evidence type="ECO:0000259" key="1">
    <source>
        <dbReference type="Pfam" id="PF13649"/>
    </source>
</evidence>
<gene>
    <name evidence="2" type="ORF">UCMB321_0298</name>
</gene>
<dbReference type="EMBL" id="JXDG01000003">
    <property type="protein sequence ID" value="KIH85931.1"/>
    <property type="molecule type" value="Genomic_DNA"/>
</dbReference>
<comment type="caution">
    <text evidence="2">The sequence shown here is derived from an EMBL/GenBank/DDBJ whole genome shotgun (WGS) entry which is preliminary data.</text>
</comment>
<accession>A0A0C2I9I1</accession>
<proteinExistence type="predicted"/>